<dbReference type="InterPro" id="IPR050185">
    <property type="entry name" value="Ub_carboxyl-term_hydrolase"/>
</dbReference>
<evidence type="ECO:0000256" key="7">
    <source>
        <dbReference type="ARBA" id="ARBA00022771"/>
    </source>
</evidence>
<dbReference type="PROSITE" id="PS00972">
    <property type="entry name" value="USP_1"/>
    <property type="match status" value="1"/>
</dbReference>
<evidence type="ECO:0000256" key="8">
    <source>
        <dbReference type="ARBA" id="ARBA00022786"/>
    </source>
</evidence>
<evidence type="ECO:0000256" key="10">
    <source>
        <dbReference type="ARBA" id="ARBA00022807"/>
    </source>
</evidence>
<dbReference type="PANTHER" id="PTHR21646:SF10">
    <property type="entry name" value="UBIQUITIN CARBOXYL-TERMINAL HYDROLASE 14"/>
    <property type="match status" value="1"/>
</dbReference>
<dbReference type="PANTHER" id="PTHR21646">
    <property type="entry name" value="UBIQUITIN CARBOXYL-TERMINAL HYDROLASE"/>
    <property type="match status" value="1"/>
</dbReference>
<dbReference type="SUPFAM" id="SSF54001">
    <property type="entry name" value="Cysteine proteinases"/>
    <property type="match status" value="1"/>
</dbReference>
<evidence type="ECO:0000259" key="13">
    <source>
        <dbReference type="PROSITE" id="PS50030"/>
    </source>
</evidence>
<dbReference type="EC" id="3.4.19.12" evidence="3"/>
<proteinExistence type="inferred from homology"/>
<organism evidence="15 16">
    <name type="scientific">Ceratodon purpureus</name>
    <name type="common">Fire moss</name>
    <name type="synonym">Dicranum purpureum</name>
    <dbReference type="NCBI Taxonomy" id="3225"/>
    <lineage>
        <taxon>Eukaryota</taxon>
        <taxon>Viridiplantae</taxon>
        <taxon>Streptophyta</taxon>
        <taxon>Embryophyta</taxon>
        <taxon>Bryophyta</taxon>
        <taxon>Bryophytina</taxon>
        <taxon>Bryopsida</taxon>
        <taxon>Dicranidae</taxon>
        <taxon>Pseudoditrichales</taxon>
        <taxon>Ditrichaceae</taxon>
        <taxon>Ceratodon</taxon>
    </lineage>
</organism>
<dbReference type="InterPro" id="IPR001394">
    <property type="entry name" value="Peptidase_C19_UCH"/>
</dbReference>
<dbReference type="PROSITE" id="PS50271">
    <property type="entry name" value="ZF_UBP"/>
    <property type="match status" value="1"/>
</dbReference>
<keyword evidence="5" id="KW-0479">Metal-binding</keyword>
<evidence type="ECO:0000256" key="2">
    <source>
        <dbReference type="ARBA" id="ARBA00009085"/>
    </source>
</evidence>
<feature type="domain" description="UBP-type" evidence="14">
    <location>
        <begin position="115"/>
        <end position="225"/>
    </location>
</feature>
<evidence type="ECO:0000256" key="4">
    <source>
        <dbReference type="ARBA" id="ARBA00022670"/>
    </source>
</evidence>
<keyword evidence="7 12" id="KW-0863">Zinc-finger</keyword>
<dbReference type="SMART" id="SM00165">
    <property type="entry name" value="UBA"/>
    <property type="match status" value="2"/>
</dbReference>
<sequence length="541" mass="60351">MYSFLAFGREYVMWNYEKTRNPVYLNIQETPKQVSEDRPHKKPTLLAIGVEGGFDSKEPEYEVSYSIVILPEFISLSYPSVELPEKVRLAVDAVLAAVGAERKEEVAAWTADKKQVSPFALSLQQLENGVKVPPSGWKCSQCDKTENLWMNLTDGTILCGRRNWDGTGGNNHALEHYQATNYPLAVKLGTITADLEGADVYSYAEDDTVEDPLLADHLAHFGIDFSSLRKTEMTTAERELDQNTNFDWNRIQEKGKELEPLFGPGFTGLANLGNSCYLASVMQAVFATKDFQRYYYENVKLDDAFKQAPADPTLDLHMQLSDEEIVRPRVPLAACLESFYASEEVQDFYSSAINARTTAIKTTRLATFPDYLVLHMRKFVLAAGWVPKKLDVFVDVPDEIDISNMRSNGMQPDEQLLPETPEEIPEQAGPVADEAIVSQLLDIGFSKVRCEKAAIQTLNTGVEEAMNWLLAHMDDPDIDEPITASGNRETSSAVLVNESDVETLVAFGFLPEMARKALRATVGDVGLLFICVIDVLPSFRI</sequence>
<evidence type="ECO:0000259" key="14">
    <source>
        <dbReference type="PROSITE" id="PS50271"/>
    </source>
</evidence>
<comment type="caution">
    <text evidence="15">The sequence shown here is derived from an EMBL/GenBank/DDBJ whole genome shotgun (WGS) entry which is preliminary data.</text>
</comment>
<evidence type="ECO:0000256" key="3">
    <source>
        <dbReference type="ARBA" id="ARBA00012759"/>
    </source>
</evidence>
<gene>
    <name evidence="15" type="ORF">KC19_8G006500</name>
</gene>
<keyword evidence="4" id="KW-0645">Protease</keyword>
<dbReference type="Gene3D" id="1.10.8.10">
    <property type="entry name" value="DNA helicase RuvA subunit, C-terminal domain"/>
    <property type="match status" value="2"/>
</dbReference>
<evidence type="ECO:0000256" key="5">
    <source>
        <dbReference type="ARBA" id="ARBA00022723"/>
    </source>
</evidence>
<keyword evidence="10" id="KW-0788">Thiol protease</keyword>
<dbReference type="InterPro" id="IPR038765">
    <property type="entry name" value="Papain-like_cys_pep_sf"/>
</dbReference>
<evidence type="ECO:0000313" key="16">
    <source>
        <dbReference type="Proteomes" id="UP000822688"/>
    </source>
</evidence>
<comment type="similarity">
    <text evidence="2">Belongs to the peptidase C19 family.</text>
</comment>
<protein>
    <recommendedName>
        <fullName evidence="3">ubiquitinyl hydrolase 1</fullName>
        <ecNumber evidence="3">3.4.19.12</ecNumber>
    </recommendedName>
</protein>
<dbReference type="Gene3D" id="3.30.40.10">
    <property type="entry name" value="Zinc/RING finger domain, C3HC4 (zinc finger)"/>
    <property type="match status" value="2"/>
</dbReference>
<keyword evidence="8" id="KW-0833">Ubl conjugation pathway</keyword>
<evidence type="ECO:0000256" key="11">
    <source>
        <dbReference type="ARBA" id="ARBA00022833"/>
    </source>
</evidence>
<evidence type="ECO:0000256" key="6">
    <source>
        <dbReference type="ARBA" id="ARBA00022737"/>
    </source>
</evidence>
<dbReference type="SUPFAM" id="SSF57850">
    <property type="entry name" value="RING/U-box"/>
    <property type="match status" value="1"/>
</dbReference>
<dbReference type="Pfam" id="PF22562">
    <property type="entry name" value="UBA_7"/>
    <property type="match status" value="1"/>
</dbReference>
<dbReference type="InterPro" id="IPR013083">
    <property type="entry name" value="Znf_RING/FYVE/PHD"/>
</dbReference>
<dbReference type="GO" id="GO:0008270">
    <property type="term" value="F:zinc ion binding"/>
    <property type="evidence" value="ECO:0007669"/>
    <property type="project" value="UniProtKB-KW"/>
</dbReference>
<dbReference type="Pfam" id="PF00627">
    <property type="entry name" value="UBA"/>
    <property type="match status" value="1"/>
</dbReference>
<comment type="catalytic activity">
    <reaction evidence="1">
        <text>Thiol-dependent hydrolysis of ester, thioester, amide, peptide and isopeptide bonds formed by the C-terminal Gly of ubiquitin (a 76-residue protein attached to proteins as an intracellular targeting signal).</text>
        <dbReference type="EC" id="3.4.19.12"/>
    </reaction>
</comment>
<dbReference type="InterPro" id="IPR018200">
    <property type="entry name" value="USP_CS"/>
</dbReference>
<evidence type="ECO:0000256" key="12">
    <source>
        <dbReference type="PROSITE-ProRule" id="PRU00502"/>
    </source>
</evidence>
<dbReference type="CDD" id="cd14295">
    <property type="entry name" value="UBA1_atUBP14"/>
    <property type="match status" value="1"/>
</dbReference>
<dbReference type="InterPro" id="IPR001607">
    <property type="entry name" value="Znf_UBP"/>
</dbReference>
<reference evidence="15" key="1">
    <citation type="submission" date="2020-06" db="EMBL/GenBank/DDBJ databases">
        <title>WGS assembly of Ceratodon purpureus strain R40.</title>
        <authorList>
            <person name="Carey S.B."/>
            <person name="Jenkins J."/>
            <person name="Shu S."/>
            <person name="Lovell J.T."/>
            <person name="Sreedasyam A."/>
            <person name="Maumus F."/>
            <person name="Tiley G.P."/>
            <person name="Fernandez-Pozo N."/>
            <person name="Barry K."/>
            <person name="Chen C."/>
            <person name="Wang M."/>
            <person name="Lipzen A."/>
            <person name="Daum C."/>
            <person name="Saski C.A."/>
            <person name="Payton A.C."/>
            <person name="Mcbreen J.C."/>
            <person name="Conrad R.E."/>
            <person name="Kollar L.M."/>
            <person name="Olsson S."/>
            <person name="Huttunen S."/>
            <person name="Landis J.B."/>
            <person name="Wickett N.J."/>
            <person name="Johnson M.G."/>
            <person name="Rensing S.A."/>
            <person name="Grimwood J."/>
            <person name="Schmutz J."/>
            <person name="Mcdaniel S.F."/>
        </authorList>
    </citation>
    <scope>NUCLEOTIDE SEQUENCE</scope>
    <source>
        <strain evidence="15">R40</strain>
    </source>
</reference>
<keyword evidence="6" id="KW-0677">Repeat</keyword>
<dbReference type="Proteomes" id="UP000822688">
    <property type="component" value="Chromosome 8"/>
</dbReference>
<keyword evidence="11" id="KW-0862">Zinc</keyword>
<dbReference type="FunFam" id="3.30.40.10:FF:000026">
    <property type="entry name" value="Ubiquitin carboxyl-terminal hydrolase"/>
    <property type="match status" value="1"/>
</dbReference>
<dbReference type="SMART" id="SM00290">
    <property type="entry name" value="ZnF_UBP"/>
    <property type="match status" value="1"/>
</dbReference>
<evidence type="ECO:0000313" key="15">
    <source>
        <dbReference type="EMBL" id="KAG0563133.1"/>
    </source>
</evidence>
<dbReference type="Pfam" id="PF00443">
    <property type="entry name" value="UCH"/>
    <property type="match status" value="2"/>
</dbReference>
<keyword evidence="9" id="KW-0378">Hydrolase</keyword>
<name>A0A8T0GW49_CERPU</name>
<dbReference type="AlphaFoldDB" id="A0A8T0GW49"/>
<dbReference type="Pfam" id="PF02148">
    <property type="entry name" value="zf-UBP"/>
    <property type="match status" value="1"/>
</dbReference>
<dbReference type="Gene3D" id="3.90.70.10">
    <property type="entry name" value="Cysteine proteinases"/>
    <property type="match status" value="2"/>
</dbReference>
<dbReference type="InterPro" id="IPR015940">
    <property type="entry name" value="UBA"/>
</dbReference>
<evidence type="ECO:0000256" key="1">
    <source>
        <dbReference type="ARBA" id="ARBA00000707"/>
    </source>
</evidence>
<dbReference type="GO" id="GO:0006508">
    <property type="term" value="P:proteolysis"/>
    <property type="evidence" value="ECO:0007669"/>
    <property type="project" value="UniProtKB-KW"/>
</dbReference>
<evidence type="ECO:0000256" key="9">
    <source>
        <dbReference type="ARBA" id="ARBA00022801"/>
    </source>
</evidence>
<dbReference type="GO" id="GO:0016579">
    <property type="term" value="P:protein deubiquitination"/>
    <property type="evidence" value="ECO:0007669"/>
    <property type="project" value="InterPro"/>
</dbReference>
<keyword evidence="16" id="KW-1185">Reference proteome</keyword>
<dbReference type="GO" id="GO:0004843">
    <property type="term" value="F:cysteine-type deubiquitinase activity"/>
    <property type="evidence" value="ECO:0007669"/>
    <property type="project" value="UniProtKB-EC"/>
</dbReference>
<accession>A0A8T0GW49</accession>
<feature type="domain" description="UBA" evidence="13">
    <location>
        <begin position="431"/>
        <end position="472"/>
    </location>
</feature>
<dbReference type="EMBL" id="CM026429">
    <property type="protein sequence ID" value="KAG0563133.1"/>
    <property type="molecule type" value="Genomic_DNA"/>
</dbReference>
<dbReference type="PROSITE" id="PS50030">
    <property type="entry name" value="UBA"/>
    <property type="match status" value="1"/>
</dbReference>